<dbReference type="EMBL" id="KB446537">
    <property type="protein sequence ID" value="EME46185.1"/>
    <property type="molecule type" value="Genomic_DNA"/>
</dbReference>
<protein>
    <submittedName>
        <fullName evidence="2">Uncharacterized protein</fullName>
    </submittedName>
</protein>
<gene>
    <name evidence="2" type="ORF">DOTSEDRAFT_32846</name>
</gene>
<reference evidence="2 3" key="2">
    <citation type="journal article" date="2012" name="PLoS Pathog.">
        <title>Diverse lifestyles and strategies of plant pathogenesis encoded in the genomes of eighteen Dothideomycetes fungi.</title>
        <authorList>
            <person name="Ohm R.A."/>
            <person name="Feau N."/>
            <person name="Henrissat B."/>
            <person name="Schoch C.L."/>
            <person name="Horwitz B.A."/>
            <person name="Barry K.W."/>
            <person name="Condon B.J."/>
            <person name="Copeland A.C."/>
            <person name="Dhillon B."/>
            <person name="Glaser F."/>
            <person name="Hesse C.N."/>
            <person name="Kosti I."/>
            <person name="LaButti K."/>
            <person name="Lindquist E.A."/>
            <person name="Lucas S."/>
            <person name="Salamov A.A."/>
            <person name="Bradshaw R.E."/>
            <person name="Ciuffetti L."/>
            <person name="Hamelin R.C."/>
            <person name="Kema G.H.J."/>
            <person name="Lawrence C."/>
            <person name="Scott J.A."/>
            <person name="Spatafora J.W."/>
            <person name="Turgeon B.G."/>
            <person name="de Wit P.J.G.M."/>
            <person name="Zhong S."/>
            <person name="Goodwin S.B."/>
            <person name="Grigoriev I.V."/>
        </authorList>
    </citation>
    <scope>NUCLEOTIDE SEQUENCE [LARGE SCALE GENOMIC DNA]</scope>
    <source>
        <strain evidence="3">NZE10 / CBS 128990</strain>
    </source>
</reference>
<keyword evidence="3" id="KW-1185">Reference proteome</keyword>
<feature type="compositionally biased region" description="Polar residues" evidence="1">
    <location>
        <begin position="51"/>
        <end position="69"/>
    </location>
</feature>
<feature type="compositionally biased region" description="Basic and acidic residues" evidence="1">
    <location>
        <begin position="164"/>
        <end position="188"/>
    </location>
</feature>
<feature type="compositionally biased region" description="Polar residues" evidence="1">
    <location>
        <begin position="104"/>
        <end position="131"/>
    </location>
</feature>
<evidence type="ECO:0000313" key="3">
    <source>
        <dbReference type="Proteomes" id="UP000016933"/>
    </source>
</evidence>
<evidence type="ECO:0000313" key="2">
    <source>
        <dbReference type="EMBL" id="EME46185.1"/>
    </source>
</evidence>
<dbReference type="OMA" id="NEAHSQP"/>
<dbReference type="HOGENOM" id="CLU_1348896_0_0_1"/>
<dbReference type="OrthoDB" id="10406052at2759"/>
<proteinExistence type="predicted"/>
<name>N1PV09_DOTSN</name>
<evidence type="ECO:0000256" key="1">
    <source>
        <dbReference type="SAM" id="MobiDB-lite"/>
    </source>
</evidence>
<accession>N1PV09</accession>
<reference evidence="3" key="1">
    <citation type="journal article" date="2012" name="PLoS Genet.">
        <title>The genomes of the fungal plant pathogens Cladosporium fulvum and Dothistroma septosporum reveal adaptation to different hosts and lifestyles but also signatures of common ancestry.</title>
        <authorList>
            <person name="de Wit P.J.G.M."/>
            <person name="van der Burgt A."/>
            <person name="Oekmen B."/>
            <person name="Stergiopoulos I."/>
            <person name="Abd-Elsalam K.A."/>
            <person name="Aerts A.L."/>
            <person name="Bahkali A.H."/>
            <person name="Beenen H.G."/>
            <person name="Chettri P."/>
            <person name="Cox M.P."/>
            <person name="Datema E."/>
            <person name="de Vries R.P."/>
            <person name="Dhillon B."/>
            <person name="Ganley A.R."/>
            <person name="Griffiths S.A."/>
            <person name="Guo Y."/>
            <person name="Hamelin R.C."/>
            <person name="Henrissat B."/>
            <person name="Kabir M.S."/>
            <person name="Jashni M.K."/>
            <person name="Kema G."/>
            <person name="Klaubauf S."/>
            <person name="Lapidus A."/>
            <person name="Levasseur A."/>
            <person name="Lindquist E."/>
            <person name="Mehrabi R."/>
            <person name="Ohm R.A."/>
            <person name="Owen T.J."/>
            <person name="Salamov A."/>
            <person name="Schwelm A."/>
            <person name="Schijlen E."/>
            <person name="Sun H."/>
            <person name="van den Burg H.A."/>
            <person name="van Ham R.C.H.J."/>
            <person name="Zhang S."/>
            <person name="Goodwin S.B."/>
            <person name="Grigoriev I.V."/>
            <person name="Collemare J."/>
            <person name="Bradshaw R.E."/>
        </authorList>
    </citation>
    <scope>NUCLEOTIDE SEQUENCE [LARGE SCALE GENOMIC DNA]</scope>
    <source>
        <strain evidence="3">NZE10 / CBS 128990</strain>
    </source>
</reference>
<sequence>MSSDPNEDTRKDNATMSAPRNTLLRFSRFTTSLSEVPILSRRAQLRGFSASIPSNSQTRSSTDNPQTGATAAHDSIPPASDSGPGVRDAGVNGSGSPTGIPGNASGSASSTRDGSVNSNASSTPSGEQIRSGSYGASDGSIGNAGGLRESPNKNVNEAHNIPSEGKKDTKQATKRGQQDADPDLRGQDEGPQSINAEKEAAKK</sequence>
<dbReference type="AlphaFoldDB" id="N1PV09"/>
<feature type="region of interest" description="Disordered" evidence="1">
    <location>
        <begin position="1"/>
        <end position="203"/>
    </location>
</feature>
<organism evidence="2 3">
    <name type="scientific">Dothistroma septosporum (strain NZE10 / CBS 128990)</name>
    <name type="common">Red band needle blight fungus</name>
    <name type="synonym">Mycosphaerella pini</name>
    <dbReference type="NCBI Taxonomy" id="675120"/>
    <lineage>
        <taxon>Eukaryota</taxon>
        <taxon>Fungi</taxon>
        <taxon>Dikarya</taxon>
        <taxon>Ascomycota</taxon>
        <taxon>Pezizomycotina</taxon>
        <taxon>Dothideomycetes</taxon>
        <taxon>Dothideomycetidae</taxon>
        <taxon>Mycosphaerellales</taxon>
        <taxon>Mycosphaerellaceae</taxon>
        <taxon>Dothistroma</taxon>
    </lineage>
</organism>
<dbReference type="Proteomes" id="UP000016933">
    <property type="component" value="Unassembled WGS sequence"/>
</dbReference>